<dbReference type="EMBL" id="HADZ01010371">
    <property type="protein sequence ID" value="SBP74312.1"/>
    <property type="molecule type" value="Transcribed_RNA"/>
</dbReference>
<reference evidence="1" key="1">
    <citation type="submission" date="2016-05" db="EMBL/GenBank/DDBJ databases">
        <authorList>
            <person name="Lavstsen T."/>
            <person name="Jespersen J.S."/>
        </authorList>
    </citation>
    <scope>NUCLEOTIDE SEQUENCE</scope>
    <source>
        <tissue evidence="1">Brain</tissue>
    </source>
</reference>
<organism evidence="1">
    <name type="scientific">Nothobranchius kadleci</name>
    <name type="common">African annual killifish</name>
    <dbReference type="NCBI Taxonomy" id="1051664"/>
    <lineage>
        <taxon>Eukaryota</taxon>
        <taxon>Metazoa</taxon>
        <taxon>Chordata</taxon>
        <taxon>Craniata</taxon>
        <taxon>Vertebrata</taxon>
        <taxon>Euteleostomi</taxon>
        <taxon>Actinopterygii</taxon>
        <taxon>Neopterygii</taxon>
        <taxon>Teleostei</taxon>
        <taxon>Neoteleostei</taxon>
        <taxon>Acanthomorphata</taxon>
        <taxon>Ovalentaria</taxon>
        <taxon>Atherinomorphae</taxon>
        <taxon>Cyprinodontiformes</taxon>
        <taxon>Nothobranchiidae</taxon>
        <taxon>Nothobranchius</taxon>
    </lineage>
</organism>
<sequence>SLCTHHPMLSIPAEATRGHATCVQTTNTLKKPFQTSPCLRPQELDISGIARASEVVKTASEVVKTNYWADVCKATLEIKN</sequence>
<proteinExistence type="predicted"/>
<gene>
    <name evidence="1" type="primary">Nfu_g_1_003391</name>
</gene>
<reference evidence="1" key="2">
    <citation type="submission" date="2016-06" db="EMBL/GenBank/DDBJ databases">
        <title>The genome of a short-lived fish provides insights into sex chromosome evolution and the genetic control of aging.</title>
        <authorList>
            <person name="Reichwald K."/>
            <person name="Felder M."/>
            <person name="Petzold A."/>
            <person name="Koch P."/>
            <person name="Groth M."/>
            <person name="Platzer M."/>
        </authorList>
    </citation>
    <scope>NUCLEOTIDE SEQUENCE</scope>
    <source>
        <tissue evidence="1">Brain</tissue>
    </source>
</reference>
<protein>
    <submittedName>
        <fullName evidence="1">Uncharacterized protein</fullName>
    </submittedName>
</protein>
<name>A0A1A8C333_NOTKA</name>
<dbReference type="AlphaFoldDB" id="A0A1A8C333"/>
<accession>A0A1A8C333</accession>
<evidence type="ECO:0000313" key="1">
    <source>
        <dbReference type="EMBL" id="SBP74312.1"/>
    </source>
</evidence>
<feature type="non-terminal residue" evidence="1">
    <location>
        <position position="1"/>
    </location>
</feature>